<feature type="region of interest" description="Disordered" evidence="4">
    <location>
        <begin position="278"/>
        <end position="304"/>
    </location>
</feature>
<dbReference type="InterPro" id="IPR006311">
    <property type="entry name" value="TAT_signal"/>
</dbReference>
<feature type="region of interest" description="Disordered" evidence="4">
    <location>
        <begin position="239"/>
        <end position="263"/>
    </location>
</feature>
<dbReference type="PANTHER" id="PTHR10272">
    <property type="entry name" value="PLATELET-ACTIVATING FACTOR ACETYLHYDROLASE"/>
    <property type="match status" value="1"/>
</dbReference>
<accession>A0ABV1NMK8</accession>
<dbReference type="PROSITE" id="PS51318">
    <property type="entry name" value="TAT"/>
    <property type="match status" value="1"/>
</dbReference>
<comment type="caution">
    <text evidence="6">The sequence shown here is derived from an EMBL/GenBank/DDBJ whole genome shotgun (WGS) entry which is preliminary data.</text>
</comment>
<dbReference type="InterPro" id="IPR029058">
    <property type="entry name" value="AB_hydrolase_fold"/>
</dbReference>
<sequence length="363" mass="37803">MTLSRRAVIAGLGGGLTLAASASHGAQTLWPALDAVAWHPDIPWPARSGQRSISVSLAVPRAPGPHPVVIYSHSGGGAGSVKPLLPLSWAAAGFVCIAPTHADSTWIDPNAADRSAPPPIPLAVGRTGEGDPRFYLDRIADITGILDTLTQQTIWPRALRDQVDPGRIAMAGHSLGAYTTQLLAGVTVVDASRAIQRFRDPRIQSVVLLSGQGPGVQGLTDSSWDEVDLSLLNVTGSLDRGAQGQGPEWKQQPFERSPERGSPLYDLFVPGAHHSALTGPLVAPGVQPGGRRREAAPEPRLPGSVNAEAAARTVAAVSTLFLRATQLGDRAATDILNASAELDAHLAARGGAPALLRRKGGAR</sequence>
<keyword evidence="1" id="KW-0378">Hydrolase</keyword>
<name>A0ABV1NMK8_9CAUL</name>
<proteinExistence type="predicted"/>
<organism evidence="6 7">
    <name type="scientific">Brevundimonas aurifodinae</name>
    <dbReference type="NCBI Taxonomy" id="1508312"/>
    <lineage>
        <taxon>Bacteria</taxon>
        <taxon>Pseudomonadati</taxon>
        <taxon>Pseudomonadota</taxon>
        <taxon>Alphaproteobacteria</taxon>
        <taxon>Caulobacterales</taxon>
        <taxon>Caulobacteraceae</taxon>
        <taxon>Brevundimonas</taxon>
    </lineage>
</organism>
<evidence type="ECO:0000256" key="1">
    <source>
        <dbReference type="ARBA" id="ARBA00022801"/>
    </source>
</evidence>
<evidence type="ECO:0000256" key="2">
    <source>
        <dbReference type="ARBA" id="ARBA00022963"/>
    </source>
</evidence>
<keyword evidence="3" id="KW-0443">Lipid metabolism</keyword>
<evidence type="ECO:0000313" key="7">
    <source>
        <dbReference type="Proteomes" id="UP001445732"/>
    </source>
</evidence>
<gene>
    <name evidence="6" type="ORF">ABN401_04890</name>
</gene>
<keyword evidence="5" id="KW-0732">Signal</keyword>
<dbReference type="EMBL" id="JBEGDD010000003">
    <property type="protein sequence ID" value="MEQ7154544.1"/>
    <property type="molecule type" value="Genomic_DNA"/>
</dbReference>
<keyword evidence="2" id="KW-0442">Lipid degradation</keyword>
<evidence type="ECO:0000256" key="3">
    <source>
        <dbReference type="ARBA" id="ARBA00023098"/>
    </source>
</evidence>
<evidence type="ECO:0000256" key="5">
    <source>
        <dbReference type="SAM" id="SignalP"/>
    </source>
</evidence>
<dbReference type="SUPFAM" id="SSF53474">
    <property type="entry name" value="alpha/beta-Hydrolases"/>
    <property type="match status" value="1"/>
</dbReference>
<dbReference type="PANTHER" id="PTHR10272:SF0">
    <property type="entry name" value="PLATELET-ACTIVATING FACTOR ACETYLHYDROLASE"/>
    <property type="match status" value="1"/>
</dbReference>
<feature type="signal peptide" evidence="5">
    <location>
        <begin position="1"/>
        <end position="22"/>
    </location>
</feature>
<dbReference type="Gene3D" id="3.40.50.1820">
    <property type="entry name" value="alpha/beta hydrolase"/>
    <property type="match status" value="1"/>
</dbReference>
<dbReference type="Proteomes" id="UP001445732">
    <property type="component" value="Unassembled WGS sequence"/>
</dbReference>
<feature type="chain" id="PRO_5045374714" evidence="5">
    <location>
        <begin position="23"/>
        <end position="363"/>
    </location>
</feature>
<dbReference type="RefSeq" id="WP_349683711.1">
    <property type="nucleotide sequence ID" value="NZ_JBEGDD010000003.1"/>
</dbReference>
<evidence type="ECO:0000256" key="4">
    <source>
        <dbReference type="SAM" id="MobiDB-lite"/>
    </source>
</evidence>
<keyword evidence="7" id="KW-1185">Reference proteome</keyword>
<protein>
    <submittedName>
        <fullName evidence="6">Uncharacterized protein</fullName>
    </submittedName>
</protein>
<reference evidence="6 7" key="1">
    <citation type="submission" date="2024-06" db="EMBL/GenBank/DDBJ databases">
        <title>Brevundimonas sp. C11.</title>
        <authorList>
            <person name="Maltman C."/>
        </authorList>
    </citation>
    <scope>NUCLEOTIDE SEQUENCE [LARGE SCALE GENOMIC DNA]</scope>
    <source>
        <strain evidence="6 7">C11</strain>
    </source>
</reference>
<evidence type="ECO:0000313" key="6">
    <source>
        <dbReference type="EMBL" id="MEQ7154544.1"/>
    </source>
</evidence>